<dbReference type="AlphaFoldDB" id="A0A160U0R9"/>
<dbReference type="EMBL" id="CZQD01000038">
    <property type="protein sequence ID" value="CUS57098.1"/>
    <property type="molecule type" value="Genomic_DNA"/>
</dbReference>
<dbReference type="CDD" id="cd00093">
    <property type="entry name" value="HTH_XRE"/>
    <property type="match status" value="1"/>
</dbReference>
<gene>
    <name evidence="2" type="ORF">MGWOODY_Hyp701</name>
</gene>
<dbReference type="GO" id="GO:0003677">
    <property type="term" value="F:DNA binding"/>
    <property type="evidence" value="ECO:0007669"/>
    <property type="project" value="UniProtKB-KW"/>
</dbReference>
<evidence type="ECO:0000313" key="2">
    <source>
        <dbReference type="EMBL" id="CUS57098.1"/>
    </source>
</evidence>
<accession>A0A160U0R9</accession>
<organism evidence="2">
    <name type="scientific">hydrothermal vent metagenome</name>
    <dbReference type="NCBI Taxonomy" id="652676"/>
    <lineage>
        <taxon>unclassified sequences</taxon>
        <taxon>metagenomes</taxon>
        <taxon>ecological metagenomes</taxon>
    </lineage>
</organism>
<dbReference type="Pfam" id="PF01381">
    <property type="entry name" value="HTH_3"/>
    <property type="match status" value="1"/>
</dbReference>
<name>A0A160U0R9_9ZZZZ</name>
<dbReference type="Gene3D" id="1.10.260.40">
    <property type="entry name" value="lambda repressor-like DNA-binding domains"/>
    <property type="match status" value="1"/>
</dbReference>
<dbReference type="SUPFAM" id="SSF47413">
    <property type="entry name" value="lambda repressor-like DNA-binding domains"/>
    <property type="match status" value="1"/>
</dbReference>
<dbReference type="InterPro" id="IPR001387">
    <property type="entry name" value="Cro/C1-type_HTH"/>
</dbReference>
<proteinExistence type="predicted"/>
<protein>
    <submittedName>
        <fullName evidence="2">DNA-binding protein, putative</fullName>
    </submittedName>
</protein>
<keyword evidence="2" id="KW-0238">DNA-binding</keyword>
<reference evidence="2" key="1">
    <citation type="submission" date="2015-10" db="EMBL/GenBank/DDBJ databases">
        <authorList>
            <person name="Gilbert D.G."/>
        </authorList>
    </citation>
    <scope>NUCLEOTIDE SEQUENCE</scope>
</reference>
<dbReference type="InterPro" id="IPR010982">
    <property type="entry name" value="Lambda_DNA-bd_dom_sf"/>
</dbReference>
<evidence type="ECO:0000259" key="1">
    <source>
        <dbReference type="PROSITE" id="PS50943"/>
    </source>
</evidence>
<feature type="domain" description="HTH cro/C1-type" evidence="1">
    <location>
        <begin position="1"/>
        <end position="46"/>
    </location>
</feature>
<dbReference type="PROSITE" id="PS50943">
    <property type="entry name" value="HTH_CROC1"/>
    <property type="match status" value="1"/>
</dbReference>
<sequence length="99" mass="10961">MTQEALSEKLGLTFQQVQKYEAGRSRLSAGRLRDVAIALGKPINYFYEPFPAAPEVRDLEHAKIGLLKREAKKLVDSLVRADDLETAIQILAALGPSRP</sequence>